<reference evidence="2" key="1">
    <citation type="submission" date="2018-05" db="EMBL/GenBank/DDBJ databases">
        <authorList>
            <person name="Lanie J.A."/>
            <person name="Ng W.-L."/>
            <person name="Kazmierczak K.M."/>
            <person name="Andrzejewski T.M."/>
            <person name="Davidsen T.M."/>
            <person name="Wayne K.J."/>
            <person name="Tettelin H."/>
            <person name="Glass J.I."/>
            <person name="Rusch D."/>
            <person name="Podicherti R."/>
            <person name="Tsui H.-C.T."/>
            <person name="Winkler M.E."/>
        </authorList>
    </citation>
    <scope>NUCLEOTIDE SEQUENCE</scope>
</reference>
<proteinExistence type="predicted"/>
<protein>
    <submittedName>
        <fullName evidence="2">Uncharacterized protein</fullName>
    </submittedName>
</protein>
<dbReference type="EMBL" id="UINC01003210">
    <property type="protein sequence ID" value="SVA04294.1"/>
    <property type="molecule type" value="Genomic_DNA"/>
</dbReference>
<name>A0A381SLJ4_9ZZZZ</name>
<feature type="compositionally biased region" description="Basic and acidic residues" evidence="1">
    <location>
        <begin position="66"/>
        <end position="81"/>
    </location>
</feature>
<gene>
    <name evidence="2" type="ORF">METZ01_LOCUS57148</name>
</gene>
<accession>A0A381SLJ4</accession>
<organism evidence="2">
    <name type="scientific">marine metagenome</name>
    <dbReference type="NCBI Taxonomy" id="408172"/>
    <lineage>
        <taxon>unclassified sequences</taxon>
        <taxon>metagenomes</taxon>
        <taxon>ecological metagenomes</taxon>
    </lineage>
</organism>
<evidence type="ECO:0000313" key="2">
    <source>
        <dbReference type="EMBL" id="SVA04294.1"/>
    </source>
</evidence>
<dbReference type="AlphaFoldDB" id="A0A381SLJ4"/>
<evidence type="ECO:0000256" key="1">
    <source>
        <dbReference type="SAM" id="MobiDB-lite"/>
    </source>
</evidence>
<sequence>MWQVLPHLARQAGNAIRAAGGGKKGFDKVRKAHPSWFKSTGKRKTTKLDNRTGKPVSGPGAKGSKAKRDDSYGPTDSEIHKMALNAPKKGKYSPAQMEKFRDMFRNRNKTNAWRNLSPAIKADLKKLKKP</sequence>
<feature type="region of interest" description="Disordered" evidence="1">
    <location>
        <begin position="13"/>
        <end position="93"/>
    </location>
</feature>